<feature type="transmembrane region" description="Helical" evidence="6">
    <location>
        <begin position="62"/>
        <end position="82"/>
    </location>
</feature>
<evidence type="ECO:0000313" key="7">
    <source>
        <dbReference type="EMBL" id="MBB3932097.1"/>
    </source>
</evidence>
<name>A0A840ASR1_9HYPH</name>
<dbReference type="EMBL" id="JACIDS010000004">
    <property type="protein sequence ID" value="MBB3932097.1"/>
    <property type="molecule type" value="Genomic_DNA"/>
</dbReference>
<keyword evidence="2" id="KW-1003">Cell membrane</keyword>
<protein>
    <submittedName>
        <fullName evidence="7">Ribose transport system permease protein</fullName>
    </submittedName>
</protein>
<comment type="caution">
    <text evidence="7">The sequence shown here is derived from an EMBL/GenBank/DDBJ whole genome shotgun (WGS) entry which is preliminary data.</text>
</comment>
<feature type="transmembrane region" description="Helical" evidence="6">
    <location>
        <begin position="88"/>
        <end position="118"/>
    </location>
</feature>
<evidence type="ECO:0000256" key="6">
    <source>
        <dbReference type="SAM" id="Phobius"/>
    </source>
</evidence>
<evidence type="ECO:0000256" key="4">
    <source>
        <dbReference type="ARBA" id="ARBA00022989"/>
    </source>
</evidence>
<dbReference type="Proteomes" id="UP000553963">
    <property type="component" value="Unassembled WGS sequence"/>
</dbReference>
<feature type="transmembrane region" description="Helical" evidence="6">
    <location>
        <begin position="30"/>
        <end position="50"/>
    </location>
</feature>
<dbReference type="PANTHER" id="PTHR32196">
    <property type="entry name" value="ABC TRANSPORTER PERMEASE PROTEIN YPHD-RELATED-RELATED"/>
    <property type="match status" value="1"/>
</dbReference>
<organism evidence="7 8">
    <name type="scientific">Kaistia hirudinis</name>
    <dbReference type="NCBI Taxonomy" id="1293440"/>
    <lineage>
        <taxon>Bacteria</taxon>
        <taxon>Pseudomonadati</taxon>
        <taxon>Pseudomonadota</taxon>
        <taxon>Alphaproteobacteria</taxon>
        <taxon>Hyphomicrobiales</taxon>
        <taxon>Kaistiaceae</taxon>
        <taxon>Kaistia</taxon>
    </lineage>
</organism>
<keyword evidence="3 6" id="KW-0812">Transmembrane</keyword>
<evidence type="ECO:0000256" key="5">
    <source>
        <dbReference type="ARBA" id="ARBA00023136"/>
    </source>
</evidence>
<dbReference type="AlphaFoldDB" id="A0A840ASR1"/>
<keyword evidence="5 6" id="KW-0472">Membrane</keyword>
<dbReference type="GO" id="GO:0005886">
    <property type="term" value="C:plasma membrane"/>
    <property type="evidence" value="ECO:0007669"/>
    <property type="project" value="UniProtKB-SubCell"/>
</dbReference>
<dbReference type="RefSeq" id="WP_183399765.1">
    <property type="nucleotide sequence ID" value="NZ_JACIDS010000004.1"/>
</dbReference>
<gene>
    <name evidence="7" type="ORF">GGR25_003155</name>
</gene>
<dbReference type="Pfam" id="PF02653">
    <property type="entry name" value="BPD_transp_2"/>
    <property type="match status" value="1"/>
</dbReference>
<dbReference type="PANTHER" id="PTHR32196:SF72">
    <property type="entry name" value="RIBOSE IMPORT PERMEASE PROTEIN RBSC"/>
    <property type="match status" value="1"/>
</dbReference>
<dbReference type="GO" id="GO:0022857">
    <property type="term" value="F:transmembrane transporter activity"/>
    <property type="evidence" value="ECO:0007669"/>
    <property type="project" value="InterPro"/>
</dbReference>
<feature type="transmembrane region" description="Helical" evidence="6">
    <location>
        <begin position="225"/>
        <end position="246"/>
    </location>
</feature>
<evidence type="ECO:0000313" key="8">
    <source>
        <dbReference type="Proteomes" id="UP000553963"/>
    </source>
</evidence>
<dbReference type="CDD" id="cd06579">
    <property type="entry name" value="TM_PBP1_transp_AraH_like"/>
    <property type="match status" value="1"/>
</dbReference>
<dbReference type="InterPro" id="IPR001851">
    <property type="entry name" value="ABC_transp_permease"/>
</dbReference>
<feature type="transmembrane region" description="Helical" evidence="6">
    <location>
        <begin position="282"/>
        <end position="303"/>
    </location>
</feature>
<evidence type="ECO:0000256" key="2">
    <source>
        <dbReference type="ARBA" id="ARBA00022475"/>
    </source>
</evidence>
<feature type="transmembrane region" description="Helical" evidence="6">
    <location>
        <begin position="174"/>
        <end position="196"/>
    </location>
</feature>
<keyword evidence="4 6" id="KW-1133">Transmembrane helix</keyword>
<accession>A0A840ASR1</accession>
<evidence type="ECO:0000256" key="3">
    <source>
        <dbReference type="ARBA" id="ARBA00022692"/>
    </source>
</evidence>
<comment type="subcellular location">
    <subcellularLocation>
        <location evidence="1">Cell membrane</location>
        <topology evidence="1">Multi-pass membrane protein</topology>
    </subcellularLocation>
</comment>
<evidence type="ECO:0000256" key="1">
    <source>
        <dbReference type="ARBA" id="ARBA00004651"/>
    </source>
</evidence>
<proteinExistence type="predicted"/>
<sequence>MSDNRNAVAPSAAEAHPKAPFDFAKWWDRVGILMVLVALVLLMALIAPNFNRIDNLLNIARAISVNAILAAGLTFVILTGGIDLSVGSIIAVSGVIAVVLAIAGLPAPLAVTAGMLVGAACGLVNGALTAYLALAPFIVTLGTMTFLRGLAYTITAGQPIVSSDLNFKGIGNGYVSGIPAPVIVMAIVFLVAWFLLERTRYGRHVYAVGGNAQAARLAGVRVNRVTLSVYVIAGACAGLAGVIFAARVISAQPTAGTGYELDAIAAVVLGGTSLAGGRGRIVGTLIGSIILGVLSTGLILLSVPFFTQLLIKGVVIILAVTIDSLKTRPLPFLTAGRRKG</sequence>
<reference evidence="7 8" key="1">
    <citation type="submission" date="2020-08" db="EMBL/GenBank/DDBJ databases">
        <title>Genomic Encyclopedia of Type Strains, Phase IV (KMG-IV): sequencing the most valuable type-strain genomes for metagenomic binning, comparative biology and taxonomic classification.</title>
        <authorList>
            <person name="Goeker M."/>
        </authorList>
    </citation>
    <scope>NUCLEOTIDE SEQUENCE [LARGE SCALE GENOMIC DNA]</scope>
    <source>
        <strain evidence="7 8">DSM 25966</strain>
    </source>
</reference>
<keyword evidence="8" id="KW-1185">Reference proteome</keyword>